<organism evidence="1 2">
    <name type="scientific">Panagrolaimus sp. JU765</name>
    <dbReference type="NCBI Taxonomy" id="591449"/>
    <lineage>
        <taxon>Eukaryota</taxon>
        <taxon>Metazoa</taxon>
        <taxon>Ecdysozoa</taxon>
        <taxon>Nematoda</taxon>
        <taxon>Chromadorea</taxon>
        <taxon>Rhabditida</taxon>
        <taxon>Tylenchina</taxon>
        <taxon>Panagrolaimomorpha</taxon>
        <taxon>Panagrolaimoidea</taxon>
        <taxon>Panagrolaimidae</taxon>
        <taxon>Panagrolaimus</taxon>
    </lineage>
</organism>
<proteinExistence type="predicted"/>
<dbReference type="WBParaSite" id="JU765_v2.g11196.t1">
    <property type="protein sequence ID" value="JU765_v2.g11196.t1"/>
    <property type="gene ID" value="JU765_v2.g11196"/>
</dbReference>
<accession>A0AC34PYA4</accession>
<dbReference type="Proteomes" id="UP000887576">
    <property type="component" value="Unplaced"/>
</dbReference>
<protein>
    <submittedName>
        <fullName evidence="2">Transmembrane protein 254</fullName>
    </submittedName>
</protein>
<evidence type="ECO:0000313" key="2">
    <source>
        <dbReference type="WBParaSite" id="JU765_v2.g11196.t1"/>
    </source>
</evidence>
<sequence length="484" mass="54565">MSGEVFVAMDSIAGKSEEADDDTMTAGDGTGIVTSTIGLFLHMFFVALPKDIWRLLNLKRKDIRGQTVVITGGASGIGQRMAQIFSLDEGANVAIIDVDEKKAIETCEEIQKQGGSIKYWICDISKAEAMEKAAEEIQQTFGQVHIVVCNAAILYFGHMLELTTEQLRRAMDVNIVGTMITIRSFLPEMERFNSGQIVAVASVAGYFGETYGMAYCPAKFAVRGIMECLEMEMRDRGLDGIKCTTVCPWFIRTPMILNMGMRPTSRLLPFMSINRAATQIVDAILKEKIVSFIPFMVGVIVFARSLLTHHMQRAGRVYLNARYEPMERAINNNEGDELSAPFTGDKIDKSQDSDTKMPRKITTPDNLRNFFKFAPLYWYLIIVPALFFNFITWYRPEWIPVNFLPYLGDFAYFLGTKHSWIPFCTNIFALVAHIGEAVYALHLCDKIGLTHAASFKWFLQTLIVGFASLSILVKEKNRLKFQKR</sequence>
<reference evidence="2" key="1">
    <citation type="submission" date="2022-11" db="UniProtKB">
        <authorList>
            <consortium name="WormBaseParasite"/>
        </authorList>
    </citation>
    <scope>IDENTIFICATION</scope>
</reference>
<evidence type="ECO:0000313" key="1">
    <source>
        <dbReference type="Proteomes" id="UP000887576"/>
    </source>
</evidence>
<name>A0AC34PYA4_9BILA</name>